<evidence type="ECO:0000256" key="1">
    <source>
        <dbReference type="SAM" id="Phobius"/>
    </source>
</evidence>
<accession>A0A4D9DQS2</accession>
<evidence type="ECO:0000313" key="2">
    <source>
        <dbReference type="EMBL" id="TFJ97172.1"/>
    </source>
</evidence>
<keyword evidence="1" id="KW-1133">Transmembrane helix</keyword>
<sequence>MPLLVTVGPVRAESPQGLPGVAEAQDGTNAMAKRETRRVSFRLGCACVAKFFLQLQLRTGKIKISQRLPIRRKTLYVLSVSGGLLLIIVNYFSMALANQLKVEAHTAANMPPSLINQMASDWLNVFFPDVRMLTWETLPVDRSSSCEVWDLIPAGEELQDRRTTVSPIVRLSEEWMLLLQMAP</sequence>
<keyword evidence="1" id="KW-0812">Transmembrane</keyword>
<keyword evidence="1" id="KW-0472">Membrane</keyword>
<comment type="caution">
    <text evidence="2">The sequence shown here is derived from an EMBL/GenBank/DDBJ whole genome shotgun (WGS) entry which is preliminary data.</text>
</comment>
<organism evidence="2 3">
    <name type="scientific">Platysternon megacephalum</name>
    <name type="common">big-headed turtle</name>
    <dbReference type="NCBI Taxonomy" id="55544"/>
    <lineage>
        <taxon>Eukaryota</taxon>
        <taxon>Metazoa</taxon>
        <taxon>Chordata</taxon>
        <taxon>Craniata</taxon>
        <taxon>Vertebrata</taxon>
        <taxon>Euteleostomi</taxon>
        <taxon>Archelosauria</taxon>
        <taxon>Testudinata</taxon>
        <taxon>Testudines</taxon>
        <taxon>Cryptodira</taxon>
        <taxon>Durocryptodira</taxon>
        <taxon>Testudinoidea</taxon>
        <taxon>Platysternidae</taxon>
        <taxon>Platysternon</taxon>
    </lineage>
</organism>
<dbReference type="GO" id="GO:0003677">
    <property type="term" value="F:DNA binding"/>
    <property type="evidence" value="ECO:0007669"/>
    <property type="project" value="UniProtKB-KW"/>
</dbReference>
<name>A0A4D9DQS2_9SAUR</name>
<dbReference type="Proteomes" id="UP000297703">
    <property type="component" value="Unassembled WGS sequence"/>
</dbReference>
<feature type="transmembrane region" description="Helical" evidence="1">
    <location>
        <begin position="75"/>
        <end position="97"/>
    </location>
</feature>
<protein>
    <submittedName>
        <fullName evidence="2">DNA-binding protein RFXANK</fullName>
    </submittedName>
</protein>
<evidence type="ECO:0000313" key="3">
    <source>
        <dbReference type="Proteomes" id="UP000297703"/>
    </source>
</evidence>
<dbReference type="EMBL" id="QXTE01000523">
    <property type="protein sequence ID" value="TFJ97172.1"/>
    <property type="molecule type" value="Genomic_DNA"/>
</dbReference>
<proteinExistence type="predicted"/>
<gene>
    <name evidence="2" type="ORF">DR999_PMT21014</name>
</gene>
<reference evidence="2 3" key="2">
    <citation type="submission" date="2019-04" db="EMBL/GenBank/DDBJ databases">
        <title>The genome sequence of big-headed turtle.</title>
        <authorList>
            <person name="Gong S."/>
        </authorList>
    </citation>
    <scope>NUCLEOTIDE SEQUENCE [LARGE SCALE GENOMIC DNA]</scope>
    <source>
        <strain evidence="2">DO16091913</strain>
        <tissue evidence="2">Muscle</tissue>
    </source>
</reference>
<keyword evidence="2" id="KW-0238">DNA-binding</keyword>
<dbReference type="AlphaFoldDB" id="A0A4D9DQS2"/>
<keyword evidence="3" id="KW-1185">Reference proteome</keyword>
<reference evidence="2 3" key="1">
    <citation type="submission" date="2019-04" db="EMBL/GenBank/DDBJ databases">
        <title>Draft genome of the big-headed turtle Platysternon megacephalum.</title>
        <authorList>
            <person name="Gong S."/>
        </authorList>
    </citation>
    <scope>NUCLEOTIDE SEQUENCE [LARGE SCALE GENOMIC DNA]</scope>
    <source>
        <strain evidence="2">DO16091913</strain>
        <tissue evidence="2">Muscle</tissue>
    </source>
</reference>